<organism evidence="1 2">
    <name type="scientific">Pseudomonas fluorescens R124</name>
    <dbReference type="NCBI Taxonomy" id="743713"/>
    <lineage>
        <taxon>Bacteria</taxon>
        <taxon>Pseudomonadati</taxon>
        <taxon>Pseudomonadota</taxon>
        <taxon>Gammaproteobacteria</taxon>
        <taxon>Pseudomonadales</taxon>
        <taxon>Pseudomonadaceae</taxon>
        <taxon>Pseudomonas</taxon>
    </lineage>
</organism>
<name>A0A7U9CTT3_PSEFL</name>
<evidence type="ECO:0000313" key="2">
    <source>
        <dbReference type="Proteomes" id="UP000006045"/>
    </source>
</evidence>
<dbReference type="AlphaFoldDB" id="A0A7U9CTT3"/>
<dbReference type="RefSeq" id="WP_003225199.1">
    <property type="nucleotide sequence ID" value="NZ_CM001561.1"/>
</dbReference>
<dbReference type="OrthoDB" id="7016747at2"/>
<protein>
    <submittedName>
        <fullName evidence="1">Uncharacterized protein</fullName>
    </submittedName>
</protein>
<sequence length="127" mass="14566">MYKYSDDVILRLVDGAYISKDPENCDYAEYLSWVDSGGVTLPEFTEEELGQQKAQQQAAVENVWRATELQLITRQIEALEEADADVPPPDLLPGTKQQWLRFRGQVSNWKEGTEHFPDQDQRPVRPA</sequence>
<dbReference type="Proteomes" id="UP000006045">
    <property type="component" value="Chromosome"/>
</dbReference>
<reference evidence="1 2" key="1">
    <citation type="submission" date="2012-08" db="EMBL/GenBank/DDBJ databases">
        <title>The genome of cave-isolated P. fluorescens strain R124 demonstrates phenotypic adaptation to the mineral environment.</title>
        <authorList>
            <person name="Barton M.D."/>
            <person name="Petronio M."/>
            <person name="Giarrizzo J.G."/>
            <person name="Bowling B.V."/>
            <person name="Barton H.A."/>
        </authorList>
    </citation>
    <scope>NUCLEOTIDE SEQUENCE [LARGE SCALE GENOMIC DNA]</scope>
    <source>
        <strain evidence="1 2">R124</strain>
    </source>
</reference>
<accession>A0A7U9CTT3</accession>
<gene>
    <name evidence="1" type="ORF">I1A_002775</name>
</gene>
<evidence type="ECO:0000313" key="1">
    <source>
        <dbReference type="EMBL" id="EJZ58447.1"/>
    </source>
</evidence>
<dbReference type="EMBL" id="CM001561">
    <property type="protein sequence ID" value="EJZ58447.1"/>
    <property type="molecule type" value="Genomic_DNA"/>
</dbReference>
<proteinExistence type="predicted"/>